<protein>
    <recommendedName>
        <fullName evidence="3">Histidine kinase-, DNA gyrase B-, and HSP90-like ATPase</fullName>
    </recommendedName>
</protein>
<dbReference type="Pfam" id="PF19788">
    <property type="entry name" value="DUF6272"/>
    <property type="match status" value="1"/>
</dbReference>
<dbReference type="InterPro" id="IPR046239">
    <property type="entry name" value="DUF6272"/>
</dbReference>
<reference evidence="1 2" key="1">
    <citation type="submission" date="2016-10" db="EMBL/GenBank/DDBJ databases">
        <authorList>
            <person name="de Groot N.N."/>
        </authorList>
    </citation>
    <scope>NUCLEOTIDE SEQUENCE [LARGE SCALE GENOMIC DNA]</scope>
    <source>
        <strain evidence="1 2">DSM 6793</strain>
    </source>
</reference>
<accession>A0A1I1FQJ2</accession>
<evidence type="ECO:0000313" key="1">
    <source>
        <dbReference type="EMBL" id="SFC01605.1"/>
    </source>
</evidence>
<evidence type="ECO:0000313" key="2">
    <source>
        <dbReference type="Proteomes" id="UP000199514"/>
    </source>
</evidence>
<dbReference type="OrthoDB" id="1117715at2"/>
<keyword evidence="2" id="KW-1185">Reference proteome</keyword>
<dbReference type="NCBIfam" id="NF038262">
    <property type="entry name" value="SiaB_fam_kinase"/>
    <property type="match status" value="1"/>
</dbReference>
<organism evidence="1 2">
    <name type="scientific">Flexibacter flexilis DSM 6793</name>
    <dbReference type="NCBI Taxonomy" id="927664"/>
    <lineage>
        <taxon>Bacteria</taxon>
        <taxon>Pseudomonadati</taxon>
        <taxon>Bacteroidota</taxon>
        <taxon>Cytophagia</taxon>
        <taxon>Cytophagales</taxon>
        <taxon>Flexibacteraceae</taxon>
        <taxon>Flexibacter</taxon>
    </lineage>
</organism>
<dbReference type="Proteomes" id="UP000199514">
    <property type="component" value="Unassembled WGS sequence"/>
</dbReference>
<dbReference type="AlphaFoldDB" id="A0A1I1FQJ2"/>
<sequence length="181" mass="20615">MLDVHKHYDLLSDNNVMLSYRGRINGDLITSLLQFAEAKFSELQTAPTIRKKVLNILIESLQNIFHHGRNPMGDTNCPDDSSLLMITHEPDGYLIITGNHLTANKAQALKLRLDRINAMSKEELSENYRHILTHKEKTPETAGAGIGMIDIARRSGRKIEYSLRPVADDYYFFCMQIKIAE</sequence>
<proteinExistence type="predicted"/>
<name>A0A1I1FQJ2_9BACT</name>
<gene>
    <name evidence="1" type="ORF">SAMN05421780_102282</name>
</gene>
<dbReference type="RefSeq" id="WP_091508702.1">
    <property type="nucleotide sequence ID" value="NZ_FOLE01000002.1"/>
</dbReference>
<dbReference type="EMBL" id="FOLE01000002">
    <property type="protein sequence ID" value="SFC01605.1"/>
    <property type="molecule type" value="Genomic_DNA"/>
</dbReference>
<dbReference type="STRING" id="927664.SAMN05421780_102282"/>
<evidence type="ECO:0008006" key="3">
    <source>
        <dbReference type="Google" id="ProtNLM"/>
    </source>
</evidence>